<name>A0ABP3UMA8_9CLOT</name>
<feature type="chain" id="PRO_5046492457" evidence="1">
    <location>
        <begin position="33"/>
        <end position="325"/>
    </location>
</feature>
<proteinExistence type="predicted"/>
<organism evidence="2 3">
    <name type="scientific">Clostridium oceanicum</name>
    <dbReference type="NCBI Taxonomy" id="1543"/>
    <lineage>
        <taxon>Bacteria</taxon>
        <taxon>Bacillati</taxon>
        <taxon>Bacillota</taxon>
        <taxon>Clostridia</taxon>
        <taxon>Eubacteriales</taxon>
        <taxon>Clostridiaceae</taxon>
        <taxon>Clostridium</taxon>
    </lineage>
</organism>
<evidence type="ECO:0000256" key="1">
    <source>
        <dbReference type="SAM" id="SignalP"/>
    </source>
</evidence>
<accession>A0ABP3UMA8</accession>
<dbReference type="SUPFAM" id="SSF49384">
    <property type="entry name" value="Carbohydrate-binding domain"/>
    <property type="match status" value="1"/>
</dbReference>
<dbReference type="InterPro" id="IPR008965">
    <property type="entry name" value="CBM2/CBM3_carb-bd_dom_sf"/>
</dbReference>
<sequence>MGVVKKEKLMSKLLGIGIIFMLLFSSSTSAFAKGVNLNDPAWKIYDDCFLNYSGIWLTYAGGCETTEYDGYHYTQASNCKVEFDFMGSKLRIISERHYEKCSSNILIKIDDNIVERFSGSEMKNYGVDNLRVVYEKLNLTNEKHHVQIITQDSNYFNISAIAVDKNGALVSNPKVRPLLSKNPIKENDVFTTDIILDDGINVCAEDLMLSYDKDLFEYIGYEKIDGIKQCRVGVDRNLGKVRCLISHNKINDSYKERNKNIIRLKFLAKKDGRGKISVISGITKDSSGIKNNILNDNCKNVEVSVNKSDDGGLGDLGDLGNLDDF</sequence>
<dbReference type="EMBL" id="BAAACG010000008">
    <property type="protein sequence ID" value="GAA0738630.1"/>
    <property type="molecule type" value="Genomic_DNA"/>
</dbReference>
<reference evidence="3" key="1">
    <citation type="journal article" date="2019" name="Int. J. Syst. Evol. Microbiol.">
        <title>The Global Catalogue of Microorganisms (GCM) 10K type strain sequencing project: providing services to taxonomists for standard genome sequencing and annotation.</title>
        <authorList>
            <consortium name="The Broad Institute Genomics Platform"/>
            <consortium name="The Broad Institute Genome Sequencing Center for Infectious Disease"/>
            <person name="Wu L."/>
            <person name="Ma J."/>
        </authorList>
    </citation>
    <scope>NUCLEOTIDE SEQUENCE [LARGE SCALE GENOMIC DNA]</scope>
    <source>
        <strain evidence="3">JCM 1407</strain>
    </source>
</reference>
<dbReference type="Gene3D" id="2.60.40.680">
    <property type="match status" value="1"/>
</dbReference>
<dbReference type="CDD" id="cd08547">
    <property type="entry name" value="Type_II_cohesin"/>
    <property type="match status" value="1"/>
</dbReference>
<keyword evidence="3" id="KW-1185">Reference proteome</keyword>
<dbReference type="Gene3D" id="2.60.120.260">
    <property type="entry name" value="Galactose-binding domain-like"/>
    <property type="match status" value="1"/>
</dbReference>
<evidence type="ECO:0000313" key="2">
    <source>
        <dbReference type="EMBL" id="GAA0738630.1"/>
    </source>
</evidence>
<dbReference type="RefSeq" id="WP_343760615.1">
    <property type="nucleotide sequence ID" value="NZ_BAAACG010000008.1"/>
</dbReference>
<feature type="signal peptide" evidence="1">
    <location>
        <begin position="1"/>
        <end position="32"/>
    </location>
</feature>
<keyword evidence="1" id="KW-0732">Signal</keyword>
<comment type="caution">
    <text evidence="2">The sequence shown here is derived from an EMBL/GenBank/DDBJ whole genome shotgun (WGS) entry which is preliminary data.</text>
</comment>
<evidence type="ECO:0000313" key="3">
    <source>
        <dbReference type="Proteomes" id="UP001501510"/>
    </source>
</evidence>
<gene>
    <name evidence="2" type="ORF">GCM10008906_16250</name>
</gene>
<dbReference type="Proteomes" id="UP001501510">
    <property type="component" value="Unassembled WGS sequence"/>
</dbReference>
<protein>
    <submittedName>
        <fullName evidence="2">Uncharacterized protein</fullName>
    </submittedName>
</protein>